<accession>A0ABS8T8D1</accession>
<dbReference type="Proteomes" id="UP000823775">
    <property type="component" value="Unassembled WGS sequence"/>
</dbReference>
<gene>
    <name evidence="1" type="ORF">HAX54_004484</name>
</gene>
<evidence type="ECO:0000313" key="1">
    <source>
        <dbReference type="EMBL" id="MCD7467200.1"/>
    </source>
</evidence>
<feature type="non-terminal residue" evidence="1">
    <location>
        <position position="1"/>
    </location>
</feature>
<comment type="caution">
    <text evidence="1">The sequence shown here is derived from an EMBL/GenBank/DDBJ whole genome shotgun (WGS) entry which is preliminary data.</text>
</comment>
<keyword evidence="2" id="KW-1185">Reference proteome</keyword>
<dbReference type="EMBL" id="JACEIK010001207">
    <property type="protein sequence ID" value="MCD7467200.1"/>
    <property type="molecule type" value="Genomic_DNA"/>
</dbReference>
<sequence length="268" mass="29623">RSVTGRPGPGATHLSRRVQDYDNMLLPNFREPMKDPLHTPNALEAEEVGWFESYPRLISGTQEAVSLGVGCMGSRGSVTVDRGLGGLLKGCFDSCCAPPHGHKVSAEKFGTRLHWLGKLLCEEMSRVMRRIRCGGICSSQHNELITAQELNVPPLAPKLMLGVGTLNAIFRLHQLVALLYMMHRIPTSFGKYGSTGINGPQSRIPPFCKDPPFLSNFRISIEGYLRAQMLGLSKLRQEKELSKCSCIIGDMPMSREAFRRVAEESPLT</sequence>
<evidence type="ECO:0008006" key="3">
    <source>
        <dbReference type="Google" id="ProtNLM"/>
    </source>
</evidence>
<protein>
    <recommendedName>
        <fullName evidence="3">DNA-directed RNA polymerase</fullName>
    </recommendedName>
</protein>
<name>A0ABS8T8D1_DATST</name>
<reference evidence="1 2" key="1">
    <citation type="journal article" date="2021" name="BMC Genomics">
        <title>Datura genome reveals duplications of psychoactive alkaloid biosynthetic genes and high mutation rate following tissue culture.</title>
        <authorList>
            <person name="Rajewski A."/>
            <person name="Carter-House D."/>
            <person name="Stajich J."/>
            <person name="Litt A."/>
        </authorList>
    </citation>
    <scope>NUCLEOTIDE SEQUENCE [LARGE SCALE GENOMIC DNA]</scope>
    <source>
        <strain evidence="1">AR-01</strain>
    </source>
</reference>
<proteinExistence type="predicted"/>
<organism evidence="1 2">
    <name type="scientific">Datura stramonium</name>
    <name type="common">Jimsonweed</name>
    <name type="synonym">Common thornapple</name>
    <dbReference type="NCBI Taxonomy" id="4076"/>
    <lineage>
        <taxon>Eukaryota</taxon>
        <taxon>Viridiplantae</taxon>
        <taxon>Streptophyta</taxon>
        <taxon>Embryophyta</taxon>
        <taxon>Tracheophyta</taxon>
        <taxon>Spermatophyta</taxon>
        <taxon>Magnoliopsida</taxon>
        <taxon>eudicotyledons</taxon>
        <taxon>Gunneridae</taxon>
        <taxon>Pentapetalae</taxon>
        <taxon>asterids</taxon>
        <taxon>lamiids</taxon>
        <taxon>Solanales</taxon>
        <taxon>Solanaceae</taxon>
        <taxon>Solanoideae</taxon>
        <taxon>Datureae</taxon>
        <taxon>Datura</taxon>
    </lineage>
</organism>
<evidence type="ECO:0000313" key="2">
    <source>
        <dbReference type="Proteomes" id="UP000823775"/>
    </source>
</evidence>